<dbReference type="GO" id="GO:0006635">
    <property type="term" value="P:fatty acid beta-oxidation"/>
    <property type="evidence" value="ECO:0007669"/>
    <property type="project" value="TreeGrafter"/>
</dbReference>
<dbReference type="InterPro" id="IPR029045">
    <property type="entry name" value="ClpP/crotonase-like_dom_sf"/>
</dbReference>
<comment type="similarity">
    <text evidence="1">Belongs to the enoyl-CoA hydratase/isomerase family.</text>
</comment>
<dbReference type="PANTHER" id="PTHR11941:SF54">
    <property type="entry name" value="ENOYL-COA HYDRATASE, MITOCHONDRIAL"/>
    <property type="match status" value="1"/>
</dbReference>
<dbReference type="PANTHER" id="PTHR11941">
    <property type="entry name" value="ENOYL-COA HYDRATASE-RELATED"/>
    <property type="match status" value="1"/>
</dbReference>
<dbReference type="InterPro" id="IPR014748">
    <property type="entry name" value="Enoyl-CoA_hydra_C"/>
</dbReference>
<comment type="caution">
    <text evidence="3">The sequence shown here is derived from an EMBL/GenBank/DDBJ whole genome shotgun (WGS) entry which is preliminary data.</text>
</comment>
<protein>
    <recommendedName>
        <fullName evidence="5">Enoyl-CoA hydratase/isomerase family protein</fullName>
    </recommendedName>
</protein>
<evidence type="ECO:0008006" key="5">
    <source>
        <dbReference type="Google" id="ProtNLM"/>
    </source>
</evidence>
<gene>
    <name evidence="3" type="ORF">E6H04_01565</name>
</gene>
<evidence type="ECO:0000256" key="2">
    <source>
        <dbReference type="ARBA" id="ARBA00023239"/>
    </source>
</evidence>
<dbReference type="Proteomes" id="UP000320048">
    <property type="component" value="Unassembled WGS sequence"/>
</dbReference>
<evidence type="ECO:0000256" key="1">
    <source>
        <dbReference type="ARBA" id="ARBA00005254"/>
    </source>
</evidence>
<dbReference type="Gene3D" id="1.10.12.10">
    <property type="entry name" value="Lyase 2-enoyl-coa Hydratase, Chain A, domain 2"/>
    <property type="match status" value="1"/>
</dbReference>
<dbReference type="Gene3D" id="3.90.226.10">
    <property type="entry name" value="2-enoyl-CoA Hydratase, Chain A, domain 1"/>
    <property type="match status" value="1"/>
</dbReference>
<sequence length="271" mass="28548">MTDRPRKRAGNEDIEAGAIKMSRPRPGVALLTIASEPLGVLRLAVKRAMRHALTMLEADATVRCVVLAGSGKAFSVGSDIKEFKRDGGWLLEAEREENALNDQIEAARFPVIAACNGYALGGGAVLALACDIRIAAASAKFGLPEVQVGAFASGSGTQRLVHLLGRGRALYLLLTGHILSAEEAKAVRLVEEVIADETLIERALELATAIAAMPASAVAASKRCVNMGVRYGWDAGIALESTLAVEVGLSDDAAEGQRAFIEKRPPRFSGC</sequence>
<organism evidence="3 4">
    <name type="scientific">Candidatus Segetimicrobium genomatis</name>
    <dbReference type="NCBI Taxonomy" id="2569760"/>
    <lineage>
        <taxon>Bacteria</taxon>
        <taxon>Bacillati</taxon>
        <taxon>Candidatus Sysuimicrobiota</taxon>
        <taxon>Candidatus Sysuimicrobiia</taxon>
        <taxon>Candidatus Sysuimicrobiales</taxon>
        <taxon>Candidatus Segetimicrobiaceae</taxon>
        <taxon>Candidatus Segetimicrobium</taxon>
    </lineage>
</organism>
<evidence type="ECO:0000313" key="3">
    <source>
        <dbReference type="EMBL" id="TMI84275.1"/>
    </source>
</evidence>
<dbReference type="InterPro" id="IPR001753">
    <property type="entry name" value="Enoyl-CoA_hydra/iso"/>
</dbReference>
<keyword evidence="2" id="KW-0456">Lyase</keyword>
<dbReference type="GO" id="GO:0016829">
    <property type="term" value="F:lyase activity"/>
    <property type="evidence" value="ECO:0007669"/>
    <property type="project" value="UniProtKB-KW"/>
</dbReference>
<dbReference type="SUPFAM" id="SSF52096">
    <property type="entry name" value="ClpP/crotonase"/>
    <property type="match status" value="1"/>
</dbReference>
<dbReference type="CDD" id="cd06558">
    <property type="entry name" value="crotonase-like"/>
    <property type="match status" value="1"/>
</dbReference>
<proteinExistence type="inferred from homology"/>
<reference evidence="3 4" key="1">
    <citation type="journal article" date="2019" name="Nat. Microbiol.">
        <title>Mediterranean grassland soil C-N compound turnover is dependent on rainfall and depth, and is mediated by genomically divergent microorganisms.</title>
        <authorList>
            <person name="Diamond S."/>
            <person name="Andeer P.F."/>
            <person name="Li Z."/>
            <person name="Crits-Christoph A."/>
            <person name="Burstein D."/>
            <person name="Anantharaman K."/>
            <person name="Lane K.R."/>
            <person name="Thomas B.C."/>
            <person name="Pan C."/>
            <person name="Northen T.R."/>
            <person name="Banfield J.F."/>
        </authorList>
    </citation>
    <scope>NUCLEOTIDE SEQUENCE [LARGE SCALE GENOMIC DNA]</scope>
    <source>
        <strain evidence="3">NP_7</strain>
    </source>
</reference>
<dbReference type="AlphaFoldDB" id="A0A537JL56"/>
<accession>A0A537JL56</accession>
<dbReference type="EMBL" id="VBAO01000038">
    <property type="protein sequence ID" value="TMI84275.1"/>
    <property type="molecule type" value="Genomic_DNA"/>
</dbReference>
<dbReference type="Pfam" id="PF00378">
    <property type="entry name" value="ECH_1"/>
    <property type="match status" value="1"/>
</dbReference>
<evidence type="ECO:0000313" key="4">
    <source>
        <dbReference type="Proteomes" id="UP000320048"/>
    </source>
</evidence>
<name>A0A537JL56_9BACT</name>